<evidence type="ECO:0000313" key="8">
    <source>
        <dbReference type="EMBL" id="GLL12366.1"/>
    </source>
</evidence>
<keyword evidence="4" id="KW-0274">FAD</keyword>
<dbReference type="SUPFAM" id="SSF56176">
    <property type="entry name" value="FAD-binding/transporter-associated domain-like"/>
    <property type="match status" value="1"/>
</dbReference>
<dbReference type="InterPro" id="IPR036318">
    <property type="entry name" value="FAD-bd_PCMH-like_sf"/>
</dbReference>
<organism evidence="8 9">
    <name type="scientific">Pseudonocardia halophobica</name>
    <dbReference type="NCBI Taxonomy" id="29401"/>
    <lineage>
        <taxon>Bacteria</taxon>
        <taxon>Bacillati</taxon>
        <taxon>Actinomycetota</taxon>
        <taxon>Actinomycetes</taxon>
        <taxon>Pseudonocardiales</taxon>
        <taxon>Pseudonocardiaceae</taxon>
        <taxon>Pseudonocardia</taxon>
    </lineage>
</organism>
<dbReference type="PROSITE" id="PS51387">
    <property type="entry name" value="FAD_PCMH"/>
    <property type="match status" value="1"/>
</dbReference>
<accession>A0A9W6L5D4</accession>
<evidence type="ECO:0000259" key="7">
    <source>
        <dbReference type="PROSITE" id="PS51387"/>
    </source>
</evidence>
<evidence type="ECO:0000256" key="4">
    <source>
        <dbReference type="ARBA" id="ARBA00022827"/>
    </source>
</evidence>
<evidence type="ECO:0000256" key="3">
    <source>
        <dbReference type="ARBA" id="ARBA00022630"/>
    </source>
</evidence>
<dbReference type="PANTHER" id="PTHR42973:SF39">
    <property type="entry name" value="FAD-BINDING PCMH-TYPE DOMAIN-CONTAINING PROTEIN"/>
    <property type="match status" value="1"/>
</dbReference>
<dbReference type="EMBL" id="BSFQ01000013">
    <property type="protein sequence ID" value="GLL12366.1"/>
    <property type="molecule type" value="Genomic_DNA"/>
</dbReference>
<reference evidence="8" key="2">
    <citation type="submission" date="2023-01" db="EMBL/GenBank/DDBJ databases">
        <authorList>
            <person name="Sun Q."/>
            <person name="Evtushenko L."/>
        </authorList>
    </citation>
    <scope>NUCLEOTIDE SEQUENCE</scope>
    <source>
        <strain evidence="8">VKM Ac-1069</strain>
    </source>
</reference>
<gene>
    <name evidence="8" type="ORF">GCM10017577_35070</name>
</gene>
<dbReference type="SUPFAM" id="SSF55103">
    <property type="entry name" value="FAD-linked oxidases, C-terminal domain"/>
    <property type="match status" value="1"/>
</dbReference>
<keyword evidence="5" id="KW-0560">Oxidoreductase</keyword>
<comment type="caution">
    <text evidence="8">The sequence shown here is derived from an EMBL/GenBank/DDBJ whole genome shotgun (WGS) entry which is preliminary data.</text>
</comment>
<dbReference type="InterPro" id="IPR016166">
    <property type="entry name" value="FAD-bd_PCMH"/>
</dbReference>
<evidence type="ECO:0000313" key="9">
    <source>
        <dbReference type="Proteomes" id="UP001143463"/>
    </source>
</evidence>
<proteinExistence type="inferred from homology"/>
<evidence type="ECO:0000256" key="2">
    <source>
        <dbReference type="ARBA" id="ARBA00005466"/>
    </source>
</evidence>
<dbReference type="InterPro" id="IPR050416">
    <property type="entry name" value="FAD-linked_Oxidoreductase"/>
</dbReference>
<dbReference type="PANTHER" id="PTHR42973">
    <property type="entry name" value="BINDING OXIDOREDUCTASE, PUTATIVE (AFU_ORTHOLOGUE AFUA_1G17690)-RELATED"/>
    <property type="match status" value="1"/>
</dbReference>
<feature type="compositionally biased region" description="Basic and acidic residues" evidence="6">
    <location>
        <begin position="1"/>
        <end position="11"/>
    </location>
</feature>
<dbReference type="InterPro" id="IPR012951">
    <property type="entry name" value="BBE"/>
</dbReference>
<dbReference type="Gene3D" id="3.40.462.20">
    <property type="match status" value="1"/>
</dbReference>
<feature type="region of interest" description="Disordered" evidence="6">
    <location>
        <begin position="1"/>
        <end position="28"/>
    </location>
</feature>
<dbReference type="Gene3D" id="3.30.43.10">
    <property type="entry name" value="Uridine Diphospho-n-acetylenolpyruvylglucosamine Reductase, domain 2"/>
    <property type="match status" value="1"/>
</dbReference>
<dbReference type="AlphaFoldDB" id="A0A9W6L5D4"/>
<evidence type="ECO:0000256" key="5">
    <source>
        <dbReference type="ARBA" id="ARBA00023002"/>
    </source>
</evidence>
<evidence type="ECO:0000256" key="6">
    <source>
        <dbReference type="SAM" id="MobiDB-lite"/>
    </source>
</evidence>
<dbReference type="InterPro" id="IPR016167">
    <property type="entry name" value="FAD-bd_PCMH_sub1"/>
</dbReference>
<keyword evidence="9" id="KW-1185">Reference proteome</keyword>
<evidence type="ECO:0000256" key="1">
    <source>
        <dbReference type="ARBA" id="ARBA00001974"/>
    </source>
</evidence>
<keyword evidence="3" id="KW-0285">Flavoprotein</keyword>
<feature type="domain" description="FAD-binding PCMH-type" evidence="7">
    <location>
        <begin position="38"/>
        <end position="208"/>
    </location>
</feature>
<dbReference type="RefSeq" id="WP_037045647.1">
    <property type="nucleotide sequence ID" value="NZ_BAAAUZ010000077.1"/>
</dbReference>
<dbReference type="InterPro" id="IPR006094">
    <property type="entry name" value="Oxid_FAD_bind_N"/>
</dbReference>
<dbReference type="Proteomes" id="UP001143463">
    <property type="component" value="Unassembled WGS sequence"/>
</dbReference>
<reference evidence="8" key="1">
    <citation type="journal article" date="2014" name="Int. J. Syst. Evol. Microbiol.">
        <title>Complete genome sequence of Corynebacterium casei LMG S-19264T (=DSM 44701T), isolated from a smear-ripened cheese.</title>
        <authorList>
            <consortium name="US DOE Joint Genome Institute (JGI-PGF)"/>
            <person name="Walter F."/>
            <person name="Albersmeier A."/>
            <person name="Kalinowski J."/>
            <person name="Ruckert C."/>
        </authorList>
    </citation>
    <scope>NUCLEOTIDE SEQUENCE</scope>
    <source>
        <strain evidence="8">VKM Ac-1069</strain>
    </source>
</reference>
<dbReference type="InterPro" id="IPR016164">
    <property type="entry name" value="FAD-linked_Oxase-like_C"/>
</dbReference>
<dbReference type="Gene3D" id="3.30.465.10">
    <property type="match status" value="1"/>
</dbReference>
<comment type="cofactor">
    <cofactor evidence="1">
        <name>FAD</name>
        <dbReference type="ChEBI" id="CHEBI:57692"/>
    </cofactor>
</comment>
<dbReference type="Pfam" id="PF01565">
    <property type="entry name" value="FAD_binding_4"/>
    <property type="match status" value="1"/>
</dbReference>
<protein>
    <submittedName>
        <fullName evidence="8">FAD-linked oxidase</fullName>
    </submittedName>
</protein>
<name>A0A9W6L5D4_9PSEU</name>
<dbReference type="Pfam" id="PF08031">
    <property type="entry name" value="BBE"/>
    <property type="match status" value="1"/>
</dbReference>
<dbReference type="GO" id="GO:0016491">
    <property type="term" value="F:oxidoreductase activity"/>
    <property type="evidence" value="ECO:0007669"/>
    <property type="project" value="UniProtKB-KW"/>
</dbReference>
<sequence>MTRTAGRHDGLRAAVAGPVHEPGDPDYDEARRVWNADIDRSPAVIARCTSVADVVAAVAYAQAEGLEIAVRGGAHNVAGRSTGDDGLVIDLSGMRQVTVDPRRRRARVAGGALLSDVDAATQEHGLAVPLGAISHTGVGGLTLGGGMGWLTRQAGMSLDNLESAEVVVADGRVLRASASENTDLFWAIRGGGGNFGVVTEFEFRLHEVGPMVEFGLFFWEIERGADALRHMRDVVAGLPRSCNGFIAFVNAPPAPFVPEQHHHQPGYVLLLGGFGDPTEHARTVDRVRAGLPPLFDHVTTMPYTDLQSLLDDGMAWGFHCYEKSLEIDDFTEPVIEVLTERLPQKTSAHTALVVYRLDAAYAEVGEQDTAFGGRREPRYELFISPICPDAESLVADRAWAREMWDALRPLGRSIGGYVNEMYEDEENRVLAAYGRAKYDRLARIKGTYDPGNVFHRNVNIKPA</sequence>
<comment type="similarity">
    <text evidence="2">Belongs to the oxygen-dependent FAD-linked oxidoreductase family.</text>
</comment>
<dbReference type="InterPro" id="IPR016169">
    <property type="entry name" value="FAD-bd_PCMH_sub2"/>
</dbReference>
<dbReference type="GO" id="GO:0071949">
    <property type="term" value="F:FAD binding"/>
    <property type="evidence" value="ECO:0007669"/>
    <property type="project" value="InterPro"/>
</dbReference>